<evidence type="ECO:0000313" key="4">
    <source>
        <dbReference type="Proteomes" id="UP000055024"/>
    </source>
</evidence>
<name>A0A0V1H5Z0_9BILA</name>
<dbReference type="GO" id="GO:0003676">
    <property type="term" value="F:nucleic acid binding"/>
    <property type="evidence" value="ECO:0007669"/>
    <property type="project" value="InterPro"/>
</dbReference>
<feature type="domain" description="DDE-1" evidence="2">
    <location>
        <begin position="40"/>
        <end position="88"/>
    </location>
</feature>
<feature type="region of interest" description="Disordered" evidence="1">
    <location>
        <begin position="161"/>
        <end position="180"/>
    </location>
</feature>
<reference evidence="3 4" key="1">
    <citation type="submission" date="2015-01" db="EMBL/GenBank/DDBJ databases">
        <title>Evolution of Trichinella species and genotypes.</title>
        <authorList>
            <person name="Korhonen P.K."/>
            <person name="Edoardo P."/>
            <person name="Giuseppe L.R."/>
            <person name="Gasser R.B."/>
        </authorList>
    </citation>
    <scope>NUCLEOTIDE SEQUENCE [LARGE SCALE GENOMIC DNA]</scope>
    <source>
        <strain evidence="3">ISS1029</strain>
    </source>
</reference>
<evidence type="ECO:0000256" key="1">
    <source>
        <dbReference type="SAM" id="MobiDB-lite"/>
    </source>
</evidence>
<dbReference type="Proteomes" id="UP000055024">
    <property type="component" value="Unassembled WGS sequence"/>
</dbReference>
<dbReference type="Pfam" id="PF03184">
    <property type="entry name" value="DDE_1"/>
    <property type="match status" value="1"/>
</dbReference>
<dbReference type="OrthoDB" id="125347at2759"/>
<sequence length="180" mass="20399">MSGMSTSRKRKVLSLEQKLKPKRPRAMIGVQKLPEYQQKTKRSEKLLLIIDDVPCYPSCELLDRENGFFFKVLFLPLNTSSLVQPMDKTEGTLVNAQEILRNVNLKDSCYMIAQAWNSISGSTLRILSDELPGYDEKCVNQSIDCDDYCITVIAVEKDENEEVDVSDKPNKGVTHSEAYS</sequence>
<comment type="caution">
    <text evidence="3">The sequence shown here is derived from an EMBL/GenBank/DDBJ whole genome shotgun (WGS) entry which is preliminary data.</text>
</comment>
<dbReference type="InterPro" id="IPR004875">
    <property type="entry name" value="DDE_SF_endonuclease_dom"/>
</dbReference>
<keyword evidence="4" id="KW-1185">Reference proteome</keyword>
<evidence type="ECO:0000313" key="3">
    <source>
        <dbReference type="EMBL" id="KRZ05858.1"/>
    </source>
</evidence>
<protein>
    <submittedName>
        <fullName evidence="3">Jerky-like protein-like</fullName>
    </submittedName>
</protein>
<accession>A0A0V1H5Z0</accession>
<gene>
    <name evidence="3" type="primary">JRKL</name>
    <name evidence="3" type="ORF">T11_15572</name>
</gene>
<dbReference type="AlphaFoldDB" id="A0A0V1H5Z0"/>
<dbReference type="EMBL" id="JYDP01000130">
    <property type="protein sequence ID" value="KRZ05858.1"/>
    <property type="molecule type" value="Genomic_DNA"/>
</dbReference>
<organism evidence="3 4">
    <name type="scientific">Trichinella zimbabwensis</name>
    <dbReference type="NCBI Taxonomy" id="268475"/>
    <lineage>
        <taxon>Eukaryota</taxon>
        <taxon>Metazoa</taxon>
        <taxon>Ecdysozoa</taxon>
        <taxon>Nematoda</taxon>
        <taxon>Enoplea</taxon>
        <taxon>Dorylaimia</taxon>
        <taxon>Trichinellida</taxon>
        <taxon>Trichinellidae</taxon>
        <taxon>Trichinella</taxon>
    </lineage>
</organism>
<evidence type="ECO:0000259" key="2">
    <source>
        <dbReference type="Pfam" id="PF03184"/>
    </source>
</evidence>
<proteinExistence type="predicted"/>